<dbReference type="PANTHER" id="PTHR24292:SF100">
    <property type="entry name" value="CYTOCHROME P450 6A16, ISOFORM B-RELATED"/>
    <property type="match status" value="1"/>
</dbReference>
<organism evidence="15 16">
    <name type="scientific">Zophobas morio</name>
    <dbReference type="NCBI Taxonomy" id="2755281"/>
    <lineage>
        <taxon>Eukaryota</taxon>
        <taxon>Metazoa</taxon>
        <taxon>Ecdysozoa</taxon>
        <taxon>Arthropoda</taxon>
        <taxon>Hexapoda</taxon>
        <taxon>Insecta</taxon>
        <taxon>Pterygota</taxon>
        <taxon>Neoptera</taxon>
        <taxon>Endopterygota</taxon>
        <taxon>Coleoptera</taxon>
        <taxon>Polyphaga</taxon>
        <taxon>Cucujiformia</taxon>
        <taxon>Tenebrionidae</taxon>
        <taxon>Zophobas</taxon>
    </lineage>
</organism>
<evidence type="ECO:0000313" key="16">
    <source>
        <dbReference type="Proteomes" id="UP001168821"/>
    </source>
</evidence>
<keyword evidence="5 13" id="KW-0349">Heme</keyword>
<comment type="caution">
    <text evidence="15">The sequence shown here is derived from an EMBL/GenBank/DDBJ whole genome shotgun (WGS) entry which is preliminary data.</text>
</comment>
<dbReference type="GO" id="GO:0004497">
    <property type="term" value="F:monooxygenase activity"/>
    <property type="evidence" value="ECO:0007669"/>
    <property type="project" value="UniProtKB-KW"/>
</dbReference>
<evidence type="ECO:0000256" key="2">
    <source>
        <dbReference type="ARBA" id="ARBA00004174"/>
    </source>
</evidence>
<dbReference type="EMBL" id="JALNTZ010000008">
    <property type="protein sequence ID" value="KAJ3644093.1"/>
    <property type="molecule type" value="Genomic_DNA"/>
</dbReference>
<keyword evidence="6 13" id="KW-0479">Metal-binding</keyword>
<evidence type="ECO:0000256" key="7">
    <source>
        <dbReference type="ARBA" id="ARBA00022824"/>
    </source>
</evidence>
<proteinExistence type="inferred from homology"/>
<evidence type="ECO:0000256" key="11">
    <source>
        <dbReference type="ARBA" id="ARBA00023033"/>
    </source>
</evidence>
<evidence type="ECO:0000256" key="9">
    <source>
        <dbReference type="ARBA" id="ARBA00023002"/>
    </source>
</evidence>
<evidence type="ECO:0000256" key="1">
    <source>
        <dbReference type="ARBA" id="ARBA00001971"/>
    </source>
</evidence>
<dbReference type="AlphaFoldDB" id="A0AA38M5Q1"/>
<protein>
    <recommendedName>
        <fullName evidence="17">Cytochrome P450</fullName>
    </recommendedName>
</protein>
<gene>
    <name evidence="15" type="ORF">Zmor_026766</name>
</gene>
<dbReference type="GO" id="GO:0005506">
    <property type="term" value="F:iron ion binding"/>
    <property type="evidence" value="ECO:0007669"/>
    <property type="project" value="InterPro"/>
</dbReference>
<dbReference type="InterPro" id="IPR050476">
    <property type="entry name" value="Insect_CytP450_Detox"/>
</dbReference>
<dbReference type="InterPro" id="IPR002401">
    <property type="entry name" value="Cyt_P450_E_grp-I"/>
</dbReference>
<keyword evidence="16" id="KW-1185">Reference proteome</keyword>
<dbReference type="InterPro" id="IPR017972">
    <property type="entry name" value="Cyt_P450_CS"/>
</dbReference>
<dbReference type="GO" id="GO:0016705">
    <property type="term" value="F:oxidoreductase activity, acting on paired donors, with incorporation or reduction of molecular oxygen"/>
    <property type="evidence" value="ECO:0007669"/>
    <property type="project" value="InterPro"/>
</dbReference>
<feature type="binding site" description="axial binding residue" evidence="13">
    <location>
        <position position="441"/>
    </location>
    <ligand>
        <name>heme</name>
        <dbReference type="ChEBI" id="CHEBI:30413"/>
    </ligand>
    <ligandPart>
        <name>Fe</name>
        <dbReference type="ChEBI" id="CHEBI:18248"/>
    </ligandPart>
</feature>
<keyword evidence="9 14" id="KW-0560">Oxidoreductase</keyword>
<evidence type="ECO:0000256" key="5">
    <source>
        <dbReference type="ARBA" id="ARBA00022617"/>
    </source>
</evidence>
<dbReference type="GO" id="GO:0020037">
    <property type="term" value="F:heme binding"/>
    <property type="evidence" value="ECO:0007669"/>
    <property type="project" value="InterPro"/>
</dbReference>
<reference evidence="15" key="1">
    <citation type="journal article" date="2023" name="G3 (Bethesda)">
        <title>Whole genome assemblies of Zophobas morio and Tenebrio molitor.</title>
        <authorList>
            <person name="Kaur S."/>
            <person name="Stinson S.A."/>
            <person name="diCenzo G.C."/>
        </authorList>
    </citation>
    <scope>NUCLEOTIDE SEQUENCE</scope>
    <source>
        <strain evidence="15">QUZm001</strain>
    </source>
</reference>
<dbReference type="Proteomes" id="UP001168821">
    <property type="component" value="Unassembled WGS sequence"/>
</dbReference>
<evidence type="ECO:0000256" key="8">
    <source>
        <dbReference type="ARBA" id="ARBA00022848"/>
    </source>
</evidence>
<evidence type="ECO:0000313" key="15">
    <source>
        <dbReference type="EMBL" id="KAJ3644093.1"/>
    </source>
</evidence>
<dbReference type="PRINTS" id="PR00385">
    <property type="entry name" value="P450"/>
</dbReference>
<keyword evidence="10 13" id="KW-0408">Iron</keyword>
<comment type="similarity">
    <text evidence="4 14">Belongs to the cytochrome P450 family.</text>
</comment>
<dbReference type="PRINTS" id="PR00463">
    <property type="entry name" value="EP450I"/>
</dbReference>
<dbReference type="PANTHER" id="PTHR24292">
    <property type="entry name" value="CYTOCHROME P450"/>
    <property type="match status" value="1"/>
</dbReference>
<evidence type="ECO:0000256" key="12">
    <source>
        <dbReference type="ARBA" id="ARBA00023136"/>
    </source>
</evidence>
<evidence type="ECO:0000256" key="13">
    <source>
        <dbReference type="PIRSR" id="PIRSR602401-1"/>
    </source>
</evidence>
<evidence type="ECO:0000256" key="10">
    <source>
        <dbReference type="ARBA" id="ARBA00023004"/>
    </source>
</evidence>
<keyword evidence="7" id="KW-0256">Endoplasmic reticulum</keyword>
<comment type="subcellular location">
    <subcellularLocation>
        <location evidence="3">Endoplasmic reticulum membrane</location>
        <topology evidence="3">Peripheral membrane protein</topology>
    </subcellularLocation>
    <subcellularLocation>
        <location evidence="2">Microsome membrane</location>
        <topology evidence="2">Peripheral membrane protein</topology>
    </subcellularLocation>
</comment>
<keyword evidence="8" id="KW-0492">Microsome</keyword>
<dbReference type="PROSITE" id="PS00086">
    <property type="entry name" value="CYTOCHROME_P450"/>
    <property type="match status" value="1"/>
</dbReference>
<comment type="cofactor">
    <cofactor evidence="1 13">
        <name>heme</name>
        <dbReference type="ChEBI" id="CHEBI:30413"/>
    </cofactor>
</comment>
<evidence type="ECO:0008006" key="17">
    <source>
        <dbReference type="Google" id="ProtNLM"/>
    </source>
</evidence>
<name>A0AA38M5Q1_9CUCU</name>
<keyword evidence="11 14" id="KW-0503">Monooxygenase</keyword>
<dbReference type="InterPro" id="IPR036396">
    <property type="entry name" value="Cyt_P450_sf"/>
</dbReference>
<sequence>MLILTVLVVKFLTGIAAFAFFKWKFTYWKRKNMPFIQPQFPFGNVPNPFTVKQAPGLIFTQLYKEMKRKGWPHGGIYVFTKPLYLLVDPDCIKTIMTKDFEYFNSRGIYYNEKDDPVSAHVLHVGGTKWKTLRSKLNPTFTASKVKIFFPIMVNRAEKLLKKLWAVYHQSATLDSYNTMSCFTIDILGSCAFGLDCKALEDDSSVFTKSIMKCVELSKLRVLTILMASVFPKAARNFKVRHYPKDIGDFFINFVTNVVKQRQENVCTRQDFMQQLIDLKNHDAETLSTEEMAAQCLIFFLAGFETSSITMTFALYELSKQQKFQDRVRQEITQVLAEYNNEISYEMITDLKYLNQVIDETFRKYPAVLYLTRKCSKTYCEPNKNIVIEKGTLVLIPLHGIHHDEEYYPEPEKFDPERFNDTNKKARHHYKHLPFGAGPRMCIGQRLALLQVKLGLFMMLRNFKFSLNERTEEPVKLTMNSTIVKPEGEIWLDICPA</sequence>
<evidence type="ECO:0000256" key="6">
    <source>
        <dbReference type="ARBA" id="ARBA00022723"/>
    </source>
</evidence>
<dbReference type="InterPro" id="IPR001128">
    <property type="entry name" value="Cyt_P450"/>
</dbReference>
<keyword evidence="12" id="KW-0472">Membrane</keyword>
<evidence type="ECO:0000256" key="14">
    <source>
        <dbReference type="RuleBase" id="RU000461"/>
    </source>
</evidence>
<accession>A0AA38M5Q1</accession>
<dbReference type="SUPFAM" id="SSF48264">
    <property type="entry name" value="Cytochrome P450"/>
    <property type="match status" value="1"/>
</dbReference>
<dbReference type="Gene3D" id="1.10.630.10">
    <property type="entry name" value="Cytochrome P450"/>
    <property type="match status" value="1"/>
</dbReference>
<dbReference type="GO" id="GO:0005789">
    <property type="term" value="C:endoplasmic reticulum membrane"/>
    <property type="evidence" value="ECO:0007669"/>
    <property type="project" value="UniProtKB-SubCell"/>
</dbReference>
<dbReference type="Pfam" id="PF00067">
    <property type="entry name" value="p450"/>
    <property type="match status" value="1"/>
</dbReference>
<dbReference type="FunFam" id="1.10.630.10:FF:000042">
    <property type="entry name" value="Cytochrome P450"/>
    <property type="match status" value="1"/>
</dbReference>
<dbReference type="CDD" id="cd11056">
    <property type="entry name" value="CYP6-like"/>
    <property type="match status" value="1"/>
</dbReference>
<evidence type="ECO:0000256" key="3">
    <source>
        <dbReference type="ARBA" id="ARBA00004406"/>
    </source>
</evidence>
<evidence type="ECO:0000256" key="4">
    <source>
        <dbReference type="ARBA" id="ARBA00010617"/>
    </source>
</evidence>